<dbReference type="AlphaFoldDB" id="A0A819MST2"/>
<gene>
    <name evidence="1" type="ORF">OVN521_LOCUS14111</name>
</gene>
<proteinExistence type="predicted"/>
<dbReference type="EMBL" id="CAJOBG010002111">
    <property type="protein sequence ID" value="CAF3984244.1"/>
    <property type="molecule type" value="Genomic_DNA"/>
</dbReference>
<sequence>MNFKIIKFPEVLNDCQTLQDLGENVNKTIRLFLIKEKSTMKILYAETNQRFSQASIEFDDMGVTFKFN</sequence>
<name>A0A819MST2_9BILA</name>
<evidence type="ECO:0000313" key="2">
    <source>
        <dbReference type="Proteomes" id="UP000663866"/>
    </source>
</evidence>
<reference evidence="1" key="1">
    <citation type="submission" date="2021-02" db="EMBL/GenBank/DDBJ databases">
        <authorList>
            <person name="Nowell W R."/>
        </authorList>
    </citation>
    <scope>NUCLEOTIDE SEQUENCE</scope>
</reference>
<dbReference type="Proteomes" id="UP000663866">
    <property type="component" value="Unassembled WGS sequence"/>
</dbReference>
<comment type="caution">
    <text evidence="1">The sequence shown here is derived from an EMBL/GenBank/DDBJ whole genome shotgun (WGS) entry which is preliminary data.</text>
</comment>
<protein>
    <submittedName>
        <fullName evidence="1">Uncharacterized protein</fullName>
    </submittedName>
</protein>
<organism evidence="1 2">
    <name type="scientific">Rotaria magnacalcarata</name>
    <dbReference type="NCBI Taxonomy" id="392030"/>
    <lineage>
        <taxon>Eukaryota</taxon>
        <taxon>Metazoa</taxon>
        <taxon>Spiralia</taxon>
        <taxon>Gnathifera</taxon>
        <taxon>Rotifera</taxon>
        <taxon>Eurotatoria</taxon>
        <taxon>Bdelloidea</taxon>
        <taxon>Philodinida</taxon>
        <taxon>Philodinidae</taxon>
        <taxon>Rotaria</taxon>
    </lineage>
</organism>
<accession>A0A819MST2</accession>
<keyword evidence="2" id="KW-1185">Reference proteome</keyword>
<evidence type="ECO:0000313" key="1">
    <source>
        <dbReference type="EMBL" id="CAF3984244.1"/>
    </source>
</evidence>